<keyword evidence="4 7" id="KW-0442">Lipid degradation</keyword>
<evidence type="ECO:0000256" key="6">
    <source>
        <dbReference type="ARBA" id="ARBA00023180"/>
    </source>
</evidence>
<evidence type="ECO:0000313" key="11">
    <source>
        <dbReference type="EMBL" id="CAH2096570.1"/>
    </source>
</evidence>
<dbReference type="PANTHER" id="PTHR11005">
    <property type="entry name" value="LYSOSOMAL ACID LIPASE-RELATED"/>
    <property type="match status" value="1"/>
</dbReference>
<keyword evidence="3 7" id="KW-0378">Hydrolase</keyword>
<feature type="signal peptide" evidence="9">
    <location>
        <begin position="1"/>
        <end position="20"/>
    </location>
</feature>
<dbReference type="Pfam" id="PF00561">
    <property type="entry name" value="Abhydrolase_1"/>
    <property type="match status" value="1"/>
</dbReference>
<evidence type="ECO:0000256" key="3">
    <source>
        <dbReference type="ARBA" id="ARBA00022801"/>
    </source>
</evidence>
<dbReference type="InterPro" id="IPR025483">
    <property type="entry name" value="Lipase_euk"/>
</dbReference>
<keyword evidence="2 9" id="KW-0732">Signal</keyword>
<evidence type="ECO:0000256" key="9">
    <source>
        <dbReference type="SAM" id="SignalP"/>
    </source>
</evidence>
<evidence type="ECO:0000259" key="10">
    <source>
        <dbReference type="Pfam" id="PF00561"/>
    </source>
</evidence>
<evidence type="ECO:0000256" key="4">
    <source>
        <dbReference type="ARBA" id="ARBA00022963"/>
    </source>
</evidence>
<dbReference type="EMBL" id="CAKOGL010000016">
    <property type="protein sequence ID" value="CAH2096570.1"/>
    <property type="molecule type" value="Genomic_DNA"/>
</dbReference>
<dbReference type="AlphaFoldDB" id="A0AAU9UFQ0"/>
<gene>
    <name evidence="11" type="ORF">EEDITHA_LOCUS11891</name>
</gene>
<organism evidence="11 12">
    <name type="scientific">Euphydryas editha</name>
    <name type="common">Edith's checkerspot</name>
    <dbReference type="NCBI Taxonomy" id="104508"/>
    <lineage>
        <taxon>Eukaryota</taxon>
        <taxon>Metazoa</taxon>
        <taxon>Ecdysozoa</taxon>
        <taxon>Arthropoda</taxon>
        <taxon>Hexapoda</taxon>
        <taxon>Insecta</taxon>
        <taxon>Pterygota</taxon>
        <taxon>Neoptera</taxon>
        <taxon>Endopterygota</taxon>
        <taxon>Lepidoptera</taxon>
        <taxon>Glossata</taxon>
        <taxon>Ditrysia</taxon>
        <taxon>Papilionoidea</taxon>
        <taxon>Nymphalidae</taxon>
        <taxon>Nymphalinae</taxon>
        <taxon>Euphydryas</taxon>
    </lineage>
</organism>
<name>A0AAU9UFQ0_EUPED</name>
<feature type="active site" description="Nucleophile" evidence="8">
    <location>
        <position position="160"/>
    </location>
</feature>
<protein>
    <recommendedName>
        <fullName evidence="7">Lipase</fullName>
    </recommendedName>
</protein>
<feature type="chain" id="PRO_5044009690" description="Lipase" evidence="9">
    <location>
        <begin position="21"/>
        <end position="390"/>
    </location>
</feature>
<evidence type="ECO:0000313" key="12">
    <source>
        <dbReference type="Proteomes" id="UP001153954"/>
    </source>
</evidence>
<evidence type="ECO:0000256" key="8">
    <source>
        <dbReference type="PIRSR" id="PIRSR000862-1"/>
    </source>
</evidence>
<dbReference type="GO" id="GO:0016788">
    <property type="term" value="F:hydrolase activity, acting on ester bonds"/>
    <property type="evidence" value="ECO:0007669"/>
    <property type="project" value="InterPro"/>
</dbReference>
<dbReference type="PIRSF" id="PIRSF000862">
    <property type="entry name" value="Steryl_ester_lip"/>
    <property type="match status" value="1"/>
</dbReference>
<keyword evidence="12" id="KW-1185">Reference proteome</keyword>
<evidence type="ECO:0000256" key="5">
    <source>
        <dbReference type="ARBA" id="ARBA00023098"/>
    </source>
</evidence>
<sequence>MFGHCCFIFIIYQIIVLVECSLVPILKTVNVLDRSLKFGHPAIPFQVITEDGYILQLFRLPGEKKPPVLLMHGLSDTADTWLVRGNGSLAITLANAGYDVWLGNCRGNRYSRRHVYLDPDNDPLFWEFSFHEHAVYDLPAIIDTILDETGSKKLNAIGHSQGNTIFYILGSIRPEYNEKVNLMIALAPVCYLHNIKPPLYTLFTFIPLLNDFLKKVNINELFGTEKIPGKILKALCSIPYVGYTICIENILFTLLGADPEEFDRDVFKIVNTFFPSSTSRKNLDHFGQIFKSRRFERYDYGVIGNKAMYNSSTPPSYDLKKVVMRIALIVGLNDNISSLKDIDLLSNQLPNMVNYTVSPRKTFNHMDDTWGKNMAVYLFPYIFDLLKEYS</sequence>
<dbReference type="Proteomes" id="UP001153954">
    <property type="component" value="Unassembled WGS sequence"/>
</dbReference>
<reference evidence="11" key="1">
    <citation type="submission" date="2022-03" db="EMBL/GenBank/DDBJ databases">
        <authorList>
            <person name="Tunstrom K."/>
        </authorList>
    </citation>
    <scope>NUCLEOTIDE SEQUENCE</scope>
</reference>
<feature type="active site" description="Charge relay system" evidence="8">
    <location>
        <position position="334"/>
    </location>
</feature>
<evidence type="ECO:0000256" key="2">
    <source>
        <dbReference type="ARBA" id="ARBA00022729"/>
    </source>
</evidence>
<comment type="similarity">
    <text evidence="1 7">Belongs to the AB hydrolase superfamily. Lipase family.</text>
</comment>
<dbReference type="InterPro" id="IPR029058">
    <property type="entry name" value="AB_hydrolase_fold"/>
</dbReference>
<proteinExistence type="inferred from homology"/>
<dbReference type="InterPro" id="IPR000073">
    <property type="entry name" value="AB_hydrolase_1"/>
</dbReference>
<evidence type="ECO:0000256" key="7">
    <source>
        <dbReference type="PIRNR" id="PIRNR000862"/>
    </source>
</evidence>
<feature type="domain" description="AB hydrolase-1" evidence="10">
    <location>
        <begin position="66"/>
        <end position="188"/>
    </location>
</feature>
<accession>A0AAU9UFQ0</accession>
<feature type="active site" description="Charge relay system" evidence="8">
    <location>
        <position position="365"/>
    </location>
</feature>
<keyword evidence="5" id="KW-0443">Lipid metabolism</keyword>
<comment type="caution">
    <text evidence="11">The sequence shown here is derived from an EMBL/GenBank/DDBJ whole genome shotgun (WGS) entry which is preliminary data.</text>
</comment>
<dbReference type="SUPFAM" id="SSF53474">
    <property type="entry name" value="alpha/beta-Hydrolases"/>
    <property type="match status" value="1"/>
</dbReference>
<evidence type="ECO:0000256" key="1">
    <source>
        <dbReference type="ARBA" id="ARBA00010701"/>
    </source>
</evidence>
<dbReference type="GO" id="GO:0016042">
    <property type="term" value="P:lipid catabolic process"/>
    <property type="evidence" value="ECO:0007669"/>
    <property type="project" value="UniProtKB-KW"/>
</dbReference>
<dbReference type="Gene3D" id="3.40.50.1820">
    <property type="entry name" value="alpha/beta hydrolase"/>
    <property type="match status" value="1"/>
</dbReference>
<dbReference type="FunFam" id="3.40.50.1820:FF:000057">
    <property type="entry name" value="Lipase"/>
    <property type="match status" value="1"/>
</dbReference>
<keyword evidence="6" id="KW-0325">Glycoprotein</keyword>